<dbReference type="EMBL" id="QKWP01003143">
    <property type="protein sequence ID" value="RIB01411.1"/>
    <property type="molecule type" value="Genomic_DNA"/>
</dbReference>
<reference evidence="1 2" key="1">
    <citation type="submission" date="2018-06" db="EMBL/GenBank/DDBJ databases">
        <title>Comparative genomics reveals the genomic features of Rhizophagus irregularis, R. cerebriforme, R. diaphanum and Gigaspora rosea, and their symbiotic lifestyle signature.</title>
        <authorList>
            <person name="Morin E."/>
            <person name="San Clemente H."/>
            <person name="Chen E.C.H."/>
            <person name="De La Providencia I."/>
            <person name="Hainaut M."/>
            <person name="Kuo A."/>
            <person name="Kohler A."/>
            <person name="Murat C."/>
            <person name="Tang N."/>
            <person name="Roy S."/>
            <person name="Loubradou J."/>
            <person name="Henrissat B."/>
            <person name="Grigoriev I.V."/>
            <person name="Corradi N."/>
            <person name="Roux C."/>
            <person name="Martin F.M."/>
        </authorList>
    </citation>
    <scope>NUCLEOTIDE SEQUENCE [LARGE SCALE GENOMIC DNA]</scope>
    <source>
        <strain evidence="1 2">DAOM 194757</strain>
    </source>
</reference>
<keyword evidence="2" id="KW-1185">Reference proteome</keyword>
<comment type="caution">
    <text evidence="1">The sequence shown here is derived from an EMBL/GenBank/DDBJ whole genome shotgun (WGS) entry which is preliminary data.</text>
</comment>
<gene>
    <name evidence="1" type="ORF">C2G38_2230939</name>
</gene>
<sequence length="71" mass="8770">MKHQNKITIWLRLFDRYNTWKRESEVIGTPQEYSLIYEDCWCHDTNKRPSIQYDVVHLNKIVIIEEFDGRR</sequence>
<protein>
    <submittedName>
        <fullName evidence="1">Uncharacterized protein</fullName>
    </submittedName>
</protein>
<dbReference type="OrthoDB" id="2447603at2759"/>
<dbReference type="Proteomes" id="UP000266673">
    <property type="component" value="Unassembled WGS sequence"/>
</dbReference>
<evidence type="ECO:0000313" key="1">
    <source>
        <dbReference type="EMBL" id="RIB01411.1"/>
    </source>
</evidence>
<dbReference type="AlphaFoldDB" id="A0A397TVG3"/>
<organism evidence="1 2">
    <name type="scientific">Gigaspora rosea</name>
    <dbReference type="NCBI Taxonomy" id="44941"/>
    <lineage>
        <taxon>Eukaryota</taxon>
        <taxon>Fungi</taxon>
        <taxon>Fungi incertae sedis</taxon>
        <taxon>Mucoromycota</taxon>
        <taxon>Glomeromycotina</taxon>
        <taxon>Glomeromycetes</taxon>
        <taxon>Diversisporales</taxon>
        <taxon>Gigasporaceae</taxon>
        <taxon>Gigaspora</taxon>
    </lineage>
</organism>
<name>A0A397TVG3_9GLOM</name>
<evidence type="ECO:0000313" key="2">
    <source>
        <dbReference type="Proteomes" id="UP000266673"/>
    </source>
</evidence>
<proteinExistence type="predicted"/>
<accession>A0A397TVG3</accession>